<evidence type="ECO:0000256" key="7">
    <source>
        <dbReference type="ARBA" id="ARBA00023295"/>
    </source>
</evidence>
<dbReference type="Proteomes" id="UP001172684">
    <property type="component" value="Unassembled WGS sequence"/>
</dbReference>
<evidence type="ECO:0000256" key="8">
    <source>
        <dbReference type="PIRNR" id="PIRNR016302"/>
    </source>
</evidence>
<keyword evidence="5 8" id="KW-0378">Hydrolase</keyword>
<name>A0ABQ9NWG8_9PEZI</name>
<dbReference type="EMBL" id="JAPDRL010000017">
    <property type="protein sequence ID" value="KAJ9666710.1"/>
    <property type="molecule type" value="Genomic_DNA"/>
</dbReference>
<comment type="caution">
    <text evidence="11">The sequence shown here is derived from an EMBL/GenBank/DDBJ whole genome shotgun (WGS) entry which is preliminary data.</text>
</comment>
<dbReference type="SUPFAM" id="SSF48208">
    <property type="entry name" value="Six-hairpin glycosidases"/>
    <property type="match status" value="1"/>
</dbReference>
<reference evidence="11" key="1">
    <citation type="submission" date="2022-10" db="EMBL/GenBank/DDBJ databases">
        <title>Culturing micro-colonial fungi from biological soil crusts in the Mojave desert and describing Neophaeococcomyces mojavensis, and introducing the new genera and species Taxawa tesnikishii.</title>
        <authorList>
            <person name="Kurbessoian T."/>
            <person name="Stajich J.E."/>
        </authorList>
    </citation>
    <scope>NUCLEOTIDE SEQUENCE</scope>
    <source>
        <strain evidence="11">TK_1</strain>
    </source>
</reference>
<evidence type="ECO:0000313" key="11">
    <source>
        <dbReference type="EMBL" id="KAJ9666710.1"/>
    </source>
</evidence>
<dbReference type="EC" id="3.2.1.101" evidence="3 8"/>
<dbReference type="Pfam" id="PF03663">
    <property type="entry name" value="Glyco_hydro_76"/>
    <property type="match status" value="1"/>
</dbReference>
<keyword evidence="9" id="KW-0812">Transmembrane</keyword>
<evidence type="ECO:0000256" key="5">
    <source>
        <dbReference type="ARBA" id="ARBA00022801"/>
    </source>
</evidence>
<evidence type="ECO:0000256" key="1">
    <source>
        <dbReference type="ARBA" id="ARBA00001452"/>
    </source>
</evidence>
<evidence type="ECO:0000256" key="2">
    <source>
        <dbReference type="ARBA" id="ARBA00009699"/>
    </source>
</evidence>
<proteinExistence type="inferred from homology"/>
<dbReference type="PIRSF" id="PIRSF016302">
    <property type="entry name" value="Man_a_manosd"/>
    <property type="match status" value="1"/>
</dbReference>
<keyword evidence="7 8" id="KW-0326">Glycosidase</keyword>
<evidence type="ECO:0000313" key="12">
    <source>
        <dbReference type="Proteomes" id="UP001172684"/>
    </source>
</evidence>
<feature type="chain" id="PRO_5046498237" description="Mannan endo-1,6-alpha-mannosidase" evidence="10">
    <location>
        <begin position="24"/>
        <end position="453"/>
    </location>
</feature>
<feature type="signal peptide" evidence="10">
    <location>
        <begin position="1"/>
        <end position="23"/>
    </location>
</feature>
<feature type="transmembrane region" description="Helical" evidence="9">
    <location>
        <begin position="431"/>
        <end position="452"/>
    </location>
</feature>
<keyword evidence="9" id="KW-0472">Membrane</keyword>
<protein>
    <recommendedName>
        <fullName evidence="3 8">Mannan endo-1,6-alpha-mannosidase</fullName>
        <ecNumber evidence="3 8">3.2.1.101</ecNumber>
    </recommendedName>
</protein>
<keyword evidence="9" id="KW-1133">Transmembrane helix</keyword>
<keyword evidence="4 10" id="KW-0732">Signal</keyword>
<keyword evidence="6" id="KW-0325">Glycoprotein</keyword>
<dbReference type="PANTHER" id="PTHR12145">
    <property type="entry name" value="MANNAN ENDO-1,6-ALPHA-MANNOSIDASE DCW1"/>
    <property type="match status" value="1"/>
</dbReference>
<dbReference type="PANTHER" id="PTHR12145:SF36">
    <property type="entry name" value="MANNAN ENDO-1,6-ALPHA-MANNOSIDASE DCW1"/>
    <property type="match status" value="1"/>
</dbReference>
<accession>A0ABQ9NWG8</accession>
<organism evidence="11 12">
    <name type="scientific">Coniosporium apollinis</name>
    <dbReference type="NCBI Taxonomy" id="61459"/>
    <lineage>
        <taxon>Eukaryota</taxon>
        <taxon>Fungi</taxon>
        <taxon>Dikarya</taxon>
        <taxon>Ascomycota</taxon>
        <taxon>Pezizomycotina</taxon>
        <taxon>Dothideomycetes</taxon>
        <taxon>Dothideomycetes incertae sedis</taxon>
        <taxon>Coniosporium</taxon>
    </lineage>
</organism>
<keyword evidence="12" id="KW-1185">Reference proteome</keyword>
<evidence type="ECO:0000256" key="4">
    <source>
        <dbReference type="ARBA" id="ARBA00022729"/>
    </source>
</evidence>
<evidence type="ECO:0000256" key="3">
    <source>
        <dbReference type="ARBA" id="ARBA00012350"/>
    </source>
</evidence>
<evidence type="ECO:0000256" key="6">
    <source>
        <dbReference type="ARBA" id="ARBA00023180"/>
    </source>
</evidence>
<comment type="catalytic activity">
    <reaction evidence="1 8">
        <text>Random hydrolysis of (1-&gt;6)-alpha-D-mannosidic linkages in unbranched (1-&gt;6)-mannans.</text>
        <dbReference type="EC" id="3.2.1.101"/>
    </reaction>
</comment>
<dbReference type="InterPro" id="IPR005198">
    <property type="entry name" value="Glyco_hydro_76"/>
</dbReference>
<gene>
    <name evidence="11" type="ORF">H2201_003114</name>
</gene>
<dbReference type="InterPro" id="IPR014480">
    <property type="entry name" value="Mannan-1_6-alpha_mannosidase"/>
</dbReference>
<sequence>MRLLRSASSAACALLLGASSVQALEVDLTSAESIKQAASTLAYGMVKYYTGNNTGDVPGNLPAPYYWWEAGAMFGALIDYWYYTGDTTYNEITTQAMLHQVGPNVDYMPPNQSRTLGNDDQAFWGMAALSAAEAKFPNPPEDEPQWLELAMAVFNTQAPRWDDQTCGGGLKWQIFTFNNGYNYKNTISNGCFFNMAARLARYTGNTTYSDWAERMWDWTATIGLMSPQYYFYDGTDDTINCTEINHIQWSYNAGVYLYGAAVMWNITQEEKWRVRTQGILDGMEPIFFHPEVRNVMFEVACEPNGKCNVDQKSFKAYLSRWMAASTKVAPWCHDWVMTKLRTSAAAAARICTGGPDGKQCGLKWYTGEFDGNLGVGEQMSVLEVVQSNLIDLVEGPVTNTTGGISKGDYSAGSQSDSTPLTFDTITTGDKVGAGFLTAIVLLGIVGGAWWMVA</sequence>
<dbReference type="Gene3D" id="1.50.10.20">
    <property type="match status" value="1"/>
</dbReference>
<comment type="similarity">
    <text evidence="2 8">Belongs to the glycosyl hydrolase 76 family.</text>
</comment>
<dbReference type="InterPro" id="IPR008928">
    <property type="entry name" value="6-hairpin_glycosidase_sf"/>
</dbReference>
<evidence type="ECO:0000256" key="10">
    <source>
        <dbReference type="SAM" id="SignalP"/>
    </source>
</evidence>
<evidence type="ECO:0000256" key="9">
    <source>
        <dbReference type="SAM" id="Phobius"/>
    </source>
</evidence>